<dbReference type="InterPro" id="IPR000189">
    <property type="entry name" value="Transglyc_AS"/>
</dbReference>
<dbReference type="PROSITE" id="PS00922">
    <property type="entry name" value="TRANSGLYCOSYLASE"/>
    <property type="match status" value="1"/>
</dbReference>
<name>A0A511W1Y0_9BACI</name>
<proteinExistence type="inferred from homology"/>
<evidence type="ECO:0000313" key="4">
    <source>
        <dbReference type="Proteomes" id="UP000321440"/>
    </source>
</evidence>
<dbReference type="PANTHER" id="PTHR37423">
    <property type="entry name" value="SOLUBLE LYTIC MUREIN TRANSGLYCOSYLASE-RELATED"/>
    <property type="match status" value="1"/>
</dbReference>
<keyword evidence="4" id="KW-1185">Reference proteome</keyword>
<reference evidence="3 4" key="1">
    <citation type="submission" date="2019-07" db="EMBL/GenBank/DDBJ databases">
        <title>Whole genome shotgun sequence of Alkalibacillus haloalkaliphilus NBRC 103110.</title>
        <authorList>
            <person name="Hosoyama A."/>
            <person name="Uohara A."/>
            <person name="Ohji S."/>
            <person name="Ichikawa N."/>
        </authorList>
    </citation>
    <scope>NUCLEOTIDE SEQUENCE [LARGE SCALE GENOMIC DNA]</scope>
    <source>
        <strain evidence="3 4">NBRC 103110</strain>
    </source>
</reference>
<protein>
    <submittedName>
        <fullName evidence="3">Putative murein lytic transglycosylase YjbJ</fullName>
    </submittedName>
</protein>
<dbReference type="GO" id="GO:0016020">
    <property type="term" value="C:membrane"/>
    <property type="evidence" value="ECO:0007669"/>
    <property type="project" value="InterPro"/>
</dbReference>
<comment type="caution">
    <text evidence="3">The sequence shown here is derived from an EMBL/GenBank/DDBJ whole genome shotgun (WGS) entry which is preliminary data.</text>
</comment>
<dbReference type="Proteomes" id="UP000321440">
    <property type="component" value="Unassembled WGS sequence"/>
</dbReference>
<dbReference type="CDD" id="cd00254">
    <property type="entry name" value="LT-like"/>
    <property type="match status" value="1"/>
</dbReference>
<evidence type="ECO:0000313" key="3">
    <source>
        <dbReference type="EMBL" id="GEN44368.1"/>
    </source>
</evidence>
<dbReference type="GO" id="GO:0000270">
    <property type="term" value="P:peptidoglycan metabolic process"/>
    <property type="evidence" value="ECO:0007669"/>
    <property type="project" value="InterPro"/>
</dbReference>
<gene>
    <name evidence="3" type="primary">yjbJ</name>
    <name evidence="3" type="ORF">AHA02nite_01440</name>
</gene>
<evidence type="ECO:0000259" key="2">
    <source>
        <dbReference type="Pfam" id="PF01464"/>
    </source>
</evidence>
<comment type="similarity">
    <text evidence="1">Belongs to the transglycosylase Slt family.</text>
</comment>
<evidence type="ECO:0000256" key="1">
    <source>
        <dbReference type="ARBA" id="ARBA00007734"/>
    </source>
</evidence>
<accession>A0A511W1Y0</accession>
<dbReference type="InterPro" id="IPR008258">
    <property type="entry name" value="Transglycosylase_SLT_dom_1"/>
</dbReference>
<dbReference type="EMBL" id="BJYA01000001">
    <property type="protein sequence ID" value="GEN44368.1"/>
    <property type="molecule type" value="Genomic_DNA"/>
</dbReference>
<dbReference type="InterPro" id="IPR023346">
    <property type="entry name" value="Lysozyme-like_dom_sf"/>
</dbReference>
<dbReference type="PANTHER" id="PTHR37423:SF2">
    <property type="entry name" value="MEMBRANE-BOUND LYTIC MUREIN TRANSGLYCOSYLASE C"/>
    <property type="match status" value="1"/>
</dbReference>
<sequence length="197" mass="21527">MIDSRMLEVLMNYRRSVQSTPLLNDNQKQKLEGASFETLFMNQLGLNNNPATPFASSESELGIQPSIQVNQALNSGDSSFDDIIEDVASRFNLDTDLIRSVIQVESGFNPQAVSHAGAQGLMQLMPATADSLGVQNAFDPAQNIEGGARYLRDMLDRYNGDQELALAAYNAGPGNVDYYGGVPPFEETQNYVNRILG</sequence>
<organism evidence="3 4">
    <name type="scientific">Alkalibacillus haloalkaliphilus</name>
    <dbReference type="NCBI Taxonomy" id="94136"/>
    <lineage>
        <taxon>Bacteria</taxon>
        <taxon>Bacillati</taxon>
        <taxon>Bacillota</taxon>
        <taxon>Bacilli</taxon>
        <taxon>Bacillales</taxon>
        <taxon>Bacillaceae</taxon>
        <taxon>Alkalibacillus</taxon>
    </lineage>
</organism>
<feature type="domain" description="Transglycosylase SLT" evidence="2">
    <location>
        <begin position="84"/>
        <end position="184"/>
    </location>
</feature>
<dbReference type="GO" id="GO:0008933">
    <property type="term" value="F:peptidoglycan lytic transglycosylase activity"/>
    <property type="evidence" value="ECO:0007669"/>
    <property type="project" value="InterPro"/>
</dbReference>
<dbReference type="Gene3D" id="1.10.530.10">
    <property type="match status" value="1"/>
</dbReference>
<dbReference type="AlphaFoldDB" id="A0A511W1Y0"/>
<dbReference type="SUPFAM" id="SSF53955">
    <property type="entry name" value="Lysozyme-like"/>
    <property type="match status" value="1"/>
</dbReference>
<dbReference type="Pfam" id="PF01464">
    <property type="entry name" value="SLT"/>
    <property type="match status" value="1"/>
</dbReference>